<gene>
    <name evidence="4" type="primary">AVEN_170457_1</name>
    <name evidence="4" type="ORF">TNCT_379731</name>
</gene>
<evidence type="ECO:0000313" key="4">
    <source>
        <dbReference type="EMBL" id="GFQ71191.1"/>
    </source>
</evidence>
<dbReference type="InterPro" id="IPR002557">
    <property type="entry name" value="Chitin-bd_dom"/>
</dbReference>
<protein>
    <submittedName>
        <fullName evidence="4">Chitin-binding type-2 domain-containing protein</fullName>
    </submittedName>
</protein>
<keyword evidence="5" id="KW-1185">Reference proteome</keyword>
<dbReference type="InterPro" id="IPR052976">
    <property type="entry name" value="Scoloptoxin-like"/>
</dbReference>
<dbReference type="AlphaFoldDB" id="A0A8X6KF52"/>
<feature type="chain" id="PRO_5036452222" evidence="2">
    <location>
        <begin position="21"/>
        <end position="217"/>
    </location>
</feature>
<dbReference type="GO" id="GO:0008061">
    <property type="term" value="F:chitin binding"/>
    <property type="evidence" value="ECO:0007669"/>
    <property type="project" value="InterPro"/>
</dbReference>
<dbReference type="PROSITE" id="PS50940">
    <property type="entry name" value="CHIT_BIND_II"/>
    <property type="match status" value="1"/>
</dbReference>
<proteinExistence type="predicted"/>
<feature type="signal peptide" evidence="2">
    <location>
        <begin position="1"/>
        <end position="20"/>
    </location>
</feature>
<dbReference type="InterPro" id="IPR036508">
    <property type="entry name" value="Chitin-bd_dom_sf"/>
</dbReference>
<dbReference type="GO" id="GO:0005576">
    <property type="term" value="C:extracellular region"/>
    <property type="evidence" value="ECO:0007669"/>
    <property type="project" value="InterPro"/>
</dbReference>
<evidence type="ECO:0000259" key="3">
    <source>
        <dbReference type="PROSITE" id="PS50940"/>
    </source>
</evidence>
<dbReference type="OrthoDB" id="10059269at2759"/>
<evidence type="ECO:0000313" key="5">
    <source>
        <dbReference type="Proteomes" id="UP000887116"/>
    </source>
</evidence>
<dbReference type="SMART" id="SM00494">
    <property type="entry name" value="ChtBD2"/>
    <property type="match status" value="1"/>
</dbReference>
<dbReference type="PANTHER" id="PTHR22933:SF42">
    <property type="entry name" value="FI18455P1-RELATED"/>
    <property type="match status" value="1"/>
</dbReference>
<dbReference type="Gene3D" id="2.170.140.10">
    <property type="entry name" value="Chitin binding domain"/>
    <property type="match status" value="1"/>
</dbReference>
<feature type="compositionally biased region" description="Polar residues" evidence="1">
    <location>
        <begin position="143"/>
        <end position="170"/>
    </location>
</feature>
<accession>A0A8X6KF52</accession>
<dbReference type="Proteomes" id="UP000887116">
    <property type="component" value="Unassembled WGS sequence"/>
</dbReference>
<comment type="caution">
    <text evidence="4">The sequence shown here is derived from an EMBL/GenBank/DDBJ whole genome shotgun (WGS) entry which is preliminary data.</text>
</comment>
<reference evidence="4" key="1">
    <citation type="submission" date="2020-07" db="EMBL/GenBank/DDBJ databases">
        <title>Multicomponent nature underlies the extraordinary mechanical properties of spider dragline silk.</title>
        <authorList>
            <person name="Kono N."/>
            <person name="Nakamura H."/>
            <person name="Mori M."/>
            <person name="Yoshida Y."/>
            <person name="Ohtoshi R."/>
            <person name="Malay A.D."/>
            <person name="Moran D.A.P."/>
            <person name="Tomita M."/>
            <person name="Numata K."/>
            <person name="Arakawa K."/>
        </authorList>
    </citation>
    <scope>NUCLEOTIDE SEQUENCE</scope>
</reference>
<dbReference type="SUPFAM" id="SSF57625">
    <property type="entry name" value="Invertebrate chitin-binding proteins"/>
    <property type="match status" value="1"/>
</dbReference>
<dbReference type="Pfam" id="PF01607">
    <property type="entry name" value="CBM_14"/>
    <property type="match status" value="1"/>
</dbReference>
<sequence>MASITWIFLTIFVILGAATSNKLETKLIRTKRWEGNGDMNNGDMSNMFRGTAGVDYPDLKTIPTTAFKCSDQEYEGGLYADVETRCQVYHVCHDGRKDSFMCGRGTIFNQQILACDYWYSTECETAPSYYYLNAQIGGSDTSWVPPQGNSQYNPQPYNQGTGYQPYNPNVNGGASDSAGGTAGTGQQDGQKPCCCLKNNYQAPWNFPSDLVNQYRKK</sequence>
<name>A0A8X6KF52_TRICU</name>
<evidence type="ECO:0000256" key="2">
    <source>
        <dbReference type="SAM" id="SignalP"/>
    </source>
</evidence>
<dbReference type="PANTHER" id="PTHR22933">
    <property type="entry name" value="FI18007P1-RELATED"/>
    <property type="match status" value="1"/>
</dbReference>
<keyword evidence="2" id="KW-0732">Signal</keyword>
<organism evidence="4 5">
    <name type="scientific">Trichonephila clavata</name>
    <name type="common">Joro spider</name>
    <name type="synonym">Nephila clavata</name>
    <dbReference type="NCBI Taxonomy" id="2740835"/>
    <lineage>
        <taxon>Eukaryota</taxon>
        <taxon>Metazoa</taxon>
        <taxon>Ecdysozoa</taxon>
        <taxon>Arthropoda</taxon>
        <taxon>Chelicerata</taxon>
        <taxon>Arachnida</taxon>
        <taxon>Araneae</taxon>
        <taxon>Araneomorphae</taxon>
        <taxon>Entelegynae</taxon>
        <taxon>Araneoidea</taxon>
        <taxon>Nephilidae</taxon>
        <taxon>Trichonephila</taxon>
    </lineage>
</organism>
<feature type="compositionally biased region" description="Low complexity" evidence="1">
    <location>
        <begin position="172"/>
        <end position="185"/>
    </location>
</feature>
<evidence type="ECO:0000256" key="1">
    <source>
        <dbReference type="SAM" id="MobiDB-lite"/>
    </source>
</evidence>
<feature type="domain" description="Chitin-binding type-2" evidence="3">
    <location>
        <begin position="66"/>
        <end position="125"/>
    </location>
</feature>
<dbReference type="EMBL" id="BMAO01001121">
    <property type="protein sequence ID" value="GFQ71191.1"/>
    <property type="molecule type" value="Genomic_DNA"/>
</dbReference>
<feature type="region of interest" description="Disordered" evidence="1">
    <location>
        <begin position="143"/>
        <end position="185"/>
    </location>
</feature>